<organism evidence="2 3">
    <name type="scientific">Paramuricea clavata</name>
    <name type="common">Red gorgonian</name>
    <name type="synonym">Violescent sea-whip</name>
    <dbReference type="NCBI Taxonomy" id="317549"/>
    <lineage>
        <taxon>Eukaryota</taxon>
        <taxon>Metazoa</taxon>
        <taxon>Cnidaria</taxon>
        <taxon>Anthozoa</taxon>
        <taxon>Octocorallia</taxon>
        <taxon>Malacalcyonacea</taxon>
        <taxon>Plexauridae</taxon>
        <taxon>Paramuricea</taxon>
    </lineage>
</organism>
<name>A0A7D9DC93_PARCT</name>
<proteinExistence type="predicted"/>
<dbReference type="PANTHER" id="PTHR14905:SF7">
    <property type="entry name" value="VON WILLEBRAND FACTOR A DOMAIN-CONTAINING PROTEIN 7"/>
    <property type="match status" value="1"/>
</dbReference>
<dbReference type="EMBL" id="CACRXK020000407">
    <property type="protein sequence ID" value="CAB3981591.1"/>
    <property type="molecule type" value="Genomic_DNA"/>
</dbReference>
<feature type="domain" description="VWA7 Ig-like" evidence="1">
    <location>
        <begin position="94"/>
        <end position="183"/>
    </location>
</feature>
<reference evidence="2" key="1">
    <citation type="submission" date="2020-04" db="EMBL/GenBank/DDBJ databases">
        <authorList>
            <person name="Alioto T."/>
            <person name="Alioto T."/>
            <person name="Gomez Garrido J."/>
        </authorList>
    </citation>
    <scope>NUCLEOTIDE SEQUENCE</scope>
    <source>
        <strain evidence="2">A484AB</strain>
    </source>
</reference>
<dbReference type="Proteomes" id="UP001152795">
    <property type="component" value="Unassembled WGS sequence"/>
</dbReference>
<keyword evidence="3" id="KW-1185">Reference proteome</keyword>
<sequence>MSLYVTVEPTEDILQDNKNLTGYLIDTAGNRLESFELQQGREFYNNSYYGLVQVKYDAFQIMYVGYSGDGQTIQRVQPRVIRPQQFELEASVQNNSLTLIPNETTSIIVVLKNYGSENNSFSIMVSDDKSFVASYSPKNVSVGNNDSVEIEIDLLAPSNTTDGTTTSVSVSASLQSASALDFANFLSFEVSVFSKEFQFVNESEVTSRLNISSFLTLPEDETDRLIKSSRMA</sequence>
<protein>
    <recommendedName>
        <fullName evidence="1">VWA7 Ig-like domain-containing protein</fullName>
    </recommendedName>
</protein>
<dbReference type="Pfam" id="PF23619">
    <property type="entry name" value="Ig_VWA7"/>
    <property type="match status" value="1"/>
</dbReference>
<dbReference type="OrthoDB" id="10030207at2759"/>
<dbReference type="AlphaFoldDB" id="A0A7D9DC93"/>
<evidence type="ECO:0000313" key="3">
    <source>
        <dbReference type="Proteomes" id="UP001152795"/>
    </source>
</evidence>
<gene>
    <name evidence="2" type="ORF">PACLA_8A070430</name>
</gene>
<dbReference type="PANTHER" id="PTHR14905">
    <property type="entry name" value="NG37"/>
    <property type="match status" value="1"/>
</dbReference>
<dbReference type="InterPro" id="IPR052577">
    <property type="entry name" value="VWA7"/>
</dbReference>
<comment type="caution">
    <text evidence="2">The sequence shown here is derived from an EMBL/GenBank/DDBJ whole genome shotgun (WGS) entry which is preliminary data.</text>
</comment>
<dbReference type="InterPro" id="IPR057615">
    <property type="entry name" value="Ig_VWA7"/>
</dbReference>
<evidence type="ECO:0000259" key="1">
    <source>
        <dbReference type="Pfam" id="PF23619"/>
    </source>
</evidence>
<accession>A0A7D9DC93</accession>
<evidence type="ECO:0000313" key="2">
    <source>
        <dbReference type="EMBL" id="CAB3981591.1"/>
    </source>
</evidence>